<dbReference type="Gene3D" id="3.90.550.10">
    <property type="entry name" value="Spore Coat Polysaccharide Biosynthesis Protein SpsA, Chain A"/>
    <property type="match status" value="1"/>
</dbReference>
<proteinExistence type="predicted"/>
<feature type="domain" description="Glycosyltransferase 2-like" evidence="1">
    <location>
        <begin position="11"/>
        <end position="115"/>
    </location>
</feature>
<sequence>MNEVKSSKLYVVLPFFNGVSREFLESLKAQSYENFQLILVDDGSTDESLSLCQEYFPDSILLQGQGNLWWGGSLHQSYKYFQSNSVNDNDLVIFLNNDVELTSDFFAMGVQGLEPNSLFLAEAYCKKSREKIDAGVHVDWRQFSFKQAKEASEINCLSTRGLILKLEDFLAIGGFYPRLLPHYLSDYEFTMRAFTKGYKLKTDEAFRLYSDSSISGYHHPEKGAENLLDFLWRLFSKKCPINPIYRTSFLVLACPWPYLPQNLFKVWAVTLKLIILNVMSRKCDE</sequence>
<dbReference type="EMBL" id="CP117811">
    <property type="protein sequence ID" value="WDE95961.1"/>
    <property type="molecule type" value="Genomic_DNA"/>
</dbReference>
<reference evidence="2 3" key="1">
    <citation type="submission" date="2023-02" db="EMBL/GenBank/DDBJ databases">
        <title>Genome sequence of Lentisphaera profundi SAORIC-696.</title>
        <authorList>
            <person name="Kim e."/>
            <person name="Cho J.-C."/>
            <person name="Choi A."/>
            <person name="Kang I."/>
        </authorList>
    </citation>
    <scope>NUCLEOTIDE SEQUENCE [LARGE SCALE GENOMIC DNA]</scope>
    <source>
        <strain evidence="2 3">SAORIC-696</strain>
    </source>
</reference>
<evidence type="ECO:0000259" key="1">
    <source>
        <dbReference type="Pfam" id="PF00535"/>
    </source>
</evidence>
<dbReference type="InterPro" id="IPR050834">
    <property type="entry name" value="Glycosyltransf_2"/>
</dbReference>
<keyword evidence="2" id="KW-0328">Glycosyltransferase</keyword>
<organism evidence="2 3">
    <name type="scientific">Lentisphaera profundi</name>
    <dbReference type="NCBI Taxonomy" id="1658616"/>
    <lineage>
        <taxon>Bacteria</taxon>
        <taxon>Pseudomonadati</taxon>
        <taxon>Lentisphaerota</taxon>
        <taxon>Lentisphaeria</taxon>
        <taxon>Lentisphaerales</taxon>
        <taxon>Lentisphaeraceae</taxon>
        <taxon>Lentisphaera</taxon>
    </lineage>
</organism>
<dbReference type="PANTHER" id="PTHR43685">
    <property type="entry name" value="GLYCOSYLTRANSFERASE"/>
    <property type="match status" value="1"/>
</dbReference>
<evidence type="ECO:0000313" key="3">
    <source>
        <dbReference type="Proteomes" id="UP001214250"/>
    </source>
</evidence>
<keyword evidence="3" id="KW-1185">Reference proteome</keyword>
<dbReference type="Proteomes" id="UP001214250">
    <property type="component" value="Chromosome 1"/>
</dbReference>
<dbReference type="GO" id="GO:0016757">
    <property type="term" value="F:glycosyltransferase activity"/>
    <property type="evidence" value="ECO:0007669"/>
    <property type="project" value="UniProtKB-KW"/>
</dbReference>
<dbReference type="SUPFAM" id="SSF53448">
    <property type="entry name" value="Nucleotide-diphospho-sugar transferases"/>
    <property type="match status" value="1"/>
</dbReference>
<dbReference type="InterPro" id="IPR001173">
    <property type="entry name" value="Glyco_trans_2-like"/>
</dbReference>
<gene>
    <name evidence="2" type="ORF">PQO03_09570</name>
</gene>
<evidence type="ECO:0000313" key="2">
    <source>
        <dbReference type="EMBL" id="WDE95961.1"/>
    </source>
</evidence>
<dbReference type="Pfam" id="PF00535">
    <property type="entry name" value="Glycos_transf_2"/>
    <property type="match status" value="1"/>
</dbReference>
<dbReference type="RefSeq" id="WP_274149881.1">
    <property type="nucleotide sequence ID" value="NZ_CP117811.1"/>
</dbReference>
<dbReference type="EC" id="2.4.-.-" evidence="2"/>
<dbReference type="PANTHER" id="PTHR43685:SF3">
    <property type="entry name" value="SLR2126 PROTEIN"/>
    <property type="match status" value="1"/>
</dbReference>
<keyword evidence="2" id="KW-0808">Transferase</keyword>
<name>A0ABY7VP77_9BACT</name>
<accession>A0ABY7VP77</accession>
<dbReference type="InterPro" id="IPR029044">
    <property type="entry name" value="Nucleotide-diphossugar_trans"/>
</dbReference>
<protein>
    <submittedName>
        <fullName evidence="2">Glycosyltransferase</fullName>
        <ecNumber evidence="2">2.4.-.-</ecNumber>
    </submittedName>
</protein>